<protein>
    <submittedName>
        <fullName evidence="2">Uncharacterized protein</fullName>
    </submittedName>
</protein>
<dbReference type="STRING" id="71717.A0A4Y7SSK9"/>
<name>A0A4Y7SSK9_COPMI</name>
<dbReference type="OrthoDB" id="2976199at2759"/>
<organism evidence="2 3">
    <name type="scientific">Coprinellus micaceus</name>
    <name type="common">Glistening ink-cap mushroom</name>
    <name type="synonym">Coprinus micaceus</name>
    <dbReference type="NCBI Taxonomy" id="71717"/>
    <lineage>
        <taxon>Eukaryota</taxon>
        <taxon>Fungi</taxon>
        <taxon>Dikarya</taxon>
        <taxon>Basidiomycota</taxon>
        <taxon>Agaricomycotina</taxon>
        <taxon>Agaricomycetes</taxon>
        <taxon>Agaricomycetidae</taxon>
        <taxon>Agaricales</taxon>
        <taxon>Agaricineae</taxon>
        <taxon>Psathyrellaceae</taxon>
        <taxon>Coprinellus</taxon>
    </lineage>
</organism>
<sequence>MTEYDYSPAALEAWRKKQNRISKWASKTSLHKHPNPFAPSDRPRDSDFYSKPSTPSEIYGPDRPPSPPRSAPAFGYGGGRAQYGGGGGYFTGYPTAGPSSPTVLVPRWNGHTWIYDTSNASTPHYGSPSREYPPHQPRPKPHRRRSVSGPPTSPPYASYGDVPPGSAPMVSYNANGRVNVVTPVPQPRPQYYRMASWQQPRRSSSLSVTYPIMQPLVSPPAYGGAPVVIINAPRKSSKLKKGRH</sequence>
<comment type="caution">
    <text evidence="2">The sequence shown here is derived from an EMBL/GenBank/DDBJ whole genome shotgun (WGS) entry which is preliminary data.</text>
</comment>
<evidence type="ECO:0000313" key="2">
    <source>
        <dbReference type="EMBL" id="TEB24847.1"/>
    </source>
</evidence>
<dbReference type="AlphaFoldDB" id="A0A4Y7SSK9"/>
<accession>A0A4Y7SSK9</accession>
<evidence type="ECO:0000313" key="3">
    <source>
        <dbReference type="Proteomes" id="UP000298030"/>
    </source>
</evidence>
<feature type="compositionally biased region" description="Basic residues" evidence="1">
    <location>
        <begin position="137"/>
        <end position="146"/>
    </location>
</feature>
<feature type="region of interest" description="Disordered" evidence="1">
    <location>
        <begin position="120"/>
        <end position="170"/>
    </location>
</feature>
<dbReference type="Proteomes" id="UP000298030">
    <property type="component" value="Unassembled WGS sequence"/>
</dbReference>
<reference evidence="2 3" key="1">
    <citation type="journal article" date="2019" name="Nat. Ecol. Evol.">
        <title>Megaphylogeny resolves global patterns of mushroom evolution.</title>
        <authorList>
            <person name="Varga T."/>
            <person name="Krizsan K."/>
            <person name="Foldi C."/>
            <person name="Dima B."/>
            <person name="Sanchez-Garcia M."/>
            <person name="Sanchez-Ramirez S."/>
            <person name="Szollosi G.J."/>
            <person name="Szarkandi J.G."/>
            <person name="Papp V."/>
            <person name="Albert L."/>
            <person name="Andreopoulos W."/>
            <person name="Angelini C."/>
            <person name="Antonin V."/>
            <person name="Barry K.W."/>
            <person name="Bougher N.L."/>
            <person name="Buchanan P."/>
            <person name="Buyck B."/>
            <person name="Bense V."/>
            <person name="Catcheside P."/>
            <person name="Chovatia M."/>
            <person name="Cooper J."/>
            <person name="Damon W."/>
            <person name="Desjardin D."/>
            <person name="Finy P."/>
            <person name="Geml J."/>
            <person name="Haridas S."/>
            <person name="Hughes K."/>
            <person name="Justo A."/>
            <person name="Karasinski D."/>
            <person name="Kautmanova I."/>
            <person name="Kiss B."/>
            <person name="Kocsube S."/>
            <person name="Kotiranta H."/>
            <person name="LaButti K.M."/>
            <person name="Lechner B.E."/>
            <person name="Liimatainen K."/>
            <person name="Lipzen A."/>
            <person name="Lukacs Z."/>
            <person name="Mihaltcheva S."/>
            <person name="Morgado L.N."/>
            <person name="Niskanen T."/>
            <person name="Noordeloos M.E."/>
            <person name="Ohm R.A."/>
            <person name="Ortiz-Santana B."/>
            <person name="Ovrebo C."/>
            <person name="Racz N."/>
            <person name="Riley R."/>
            <person name="Savchenko A."/>
            <person name="Shiryaev A."/>
            <person name="Soop K."/>
            <person name="Spirin V."/>
            <person name="Szebenyi C."/>
            <person name="Tomsovsky M."/>
            <person name="Tulloss R.E."/>
            <person name="Uehling J."/>
            <person name="Grigoriev I.V."/>
            <person name="Vagvolgyi C."/>
            <person name="Papp T."/>
            <person name="Martin F.M."/>
            <person name="Miettinen O."/>
            <person name="Hibbett D.S."/>
            <person name="Nagy L.G."/>
        </authorList>
    </citation>
    <scope>NUCLEOTIDE SEQUENCE [LARGE SCALE GENOMIC DNA]</scope>
    <source>
        <strain evidence="2 3">FP101781</strain>
    </source>
</reference>
<gene>
    <name evidence="2" type="ORF">FA13DRAFT_1279781</name>
</gene>
<feature type="compositionally biased region" description="Gly residues" evidence="1">
    <location>
        <begin position="75"/>
        <end position="90"/>
    </location>
</feature>
<proteinExistence type="predicted"/>
<keyword evidence="3" id="KW-1185">Reference proteome</keyword>
<feature type="region of interest" description="Disordered" evidence="1">
    <location>
        <begin position="25"/>
        <end position="96"/>
    </location>
</feature>
<dbReference type="EMBL" id="QPFP01000062">
    <property type="protein sequence ID" value="TEB24847.1"/>
    <property type="molecule type" value="Genomic_DNA"/>
</dbReference>
<evidence type="ECO:0000256" key="1">
    <source>
        <dbReference type="SAM" id="MobiDB-lite"/>
    </source>
</evidence>